<dbReference type="EMBL" id="LAZR01047426">
    <property type="protein sequence ID" value="KKK94249.1"/>
    <property type="molecule type" value="Genomic_DNA"/>
</dbReference>
<proteinExistence type="predicted"/>
<protein>
    <submittedName>
        <fullName evidence="1">Uncharacterized protein</fullName>
    </submittedName>
</protein>
<accession>A0A0F9BV03</accession>
<gene>
    <name evidence="1" type="ORF">LCGC14_2684730</name>
</gene>
<evidence type="ECO:0000313" key="1">
    <source>
        <dbReference type="EMBL" id="KKK94249.1"/>
    </source>
</evidence>
<name>A0A0F9BV03_9ZZZZ</name>
<comment type="caution">
    <text evidence="1">The sequence shown here is derived from an EMBL/GenBank/DDBJ whole genome shotgun (WGS) entry which is preliminary data.</text>
</comment>
<dbReference type="AlphaFoldDB" id="A0A0F9BV03"/>
<reference evidence="1" key="1">
    <citation type="journal article" date="2015" name="Nature">
        <title>Complex archaea that bridge the gap between prokaryotes and eukaryotes.</title>
        <authorList>
            <person name="Spang A."/>
            <person name="Saw J.H."/>
            <person name="Jorgensen S.L."/>
            <person name="Zaremba-Niedzwiedzka K."/>
            <person name="Martijn J."/>
            <person name="Lind A.E."/>
            <person name="van Eijk R."/>
            <person name="Schleper C."/>
            <person name="Guy L."/>
            <person name="Ettema T.J."/>
        </authorList>
    </citation>
    <scope>NUCLEOTIDE SEQUENCE</scope>
</reference>
<sequence>MDKAKNYDEIKKKILKDLKKHKPKLYSKKLHPAPTGINSIGKVYESKLYEAEQ</sequence>
<organism evidence="1">
    <name type="scientific">marine sediment metagenome</name>
    <dbReference type="NCBI Taxonomy" id="412755"/>
    <lineage>
        <taxon>unclassified sequences</taxon>
        <taxon>metagenomes</taxon>
        <taxon>ecological metagenomes</taxon>
    </lineage>
</organism>